<reference evidence="3 4" key="1">
    <citation type="journal article" date="2015" name="Genome Announc.">
        <title>Complete Genome Sequence of the Type Strain Corynebacterium mustelae DSM 45274, Isolated from Various Tissues of a Male Ferret with Lethal Sepsis.</title>
        <authorList>
            <person name="Ruckert C."/>
            <person name="Eimer J."/>
            <person name="Winkler A."/>
            <person name="Tauch A."/>
        </authorList>
    </citation>
    <scope>NUCLEOTIDE SEQUENCE [LARGE SCALE GENOMIC DNA]</scope>
    <source>
        <strain evidence="3 4">DSM 45274</strain>
    </source>
</reference>
<dbReference type="AlphaFoldDB" id="A0A0G3H041"/>
<keyword evidence="4" id="KW-1185">Reference proteome</keyword>
<proteinExistence type="predicted"/>
<dbReference type="Gene3D" id="3.30.460.10">
    <property type="entry name" value="Beta Polymerase, domain 2"/>
    <property type="match status" value="1"/>
</dbReference>
<dbReference type="PANTHER" id="PTHR47837">
    <property type="entry name" value="GTP PYROPHOSPHOKINASE YJBM"/>
    <property type="match status" value="1"/>
</dbReference>
<gene>
    <name evidence="3" type="ORF">CMUST_12325</name>
</gene>
<organism evidence="3 4">
    <name type="scientific">Corynebacterium mustelae</name>
    <dbReference type="NCBI Taxonomy" id="571915"/>
    <lineage>
        <taxon>Bacteria</taxon>
        <taxon>Bacillati</taxon>
        <taxon>Actinomycetota</taxon>
        <taxon>Actinomycetes</taxon>
        <taxon>Mycobacteriales</taxon>
        <taxon>Corynebacteriaceae</taxon>
        <taxon>Corynebacterium</taxon>
    </lineage>
</organism>
<dbReference type="STRING" id="571915.CMUST_12325"/>
<dbReference type="InterPro" id="IPR043519">
    <property type="entry name" value="NT_sf"/>
</dbReference>
<dbReference type="InterPro" id="IPR007685">
    <property type="entry name" value="RelA_SpoT"/>
</dbReference>
<sequence length="248" mass="28555">MGETPDLVKYAEITDWFERLIAEIALVAERELKQYMMNEYPFHLQIEGNYKLTKRIKTDDTLADKLLRLKTKLNRIQDFAGCRLDLECGLGAQIEFAKRLEDAYTAIGAQVNLKNYLQETQQGYRAIHLHITCAAGRSELQIRTIYQAAWANVNELLGDIFGRAHRYERIAESHPGAYLIADMQKLSAEIKKIEEEIDRVSSRSVNCNREQLADPNEIGILKNKLFSVHQELVELATRAKKNQKDWGE</sequence>
<dbReference type="PANTHER" id="PTHR47837:SF1">
    <property type="entry name" value="GTP PYROPHOSPHOKINASE YJBM"/>
    <property type="match status" value="1"/>
</dbReference>
<dbReference type="GO" id="GO:0015969">
    <property type="term" value="P:guanosine tetraphosphate metabolic process"/>
    <property type="evidence" value="ECO:0007669"/>
    <property type="project" value="InterPro"/>
</dbReference>
<evidence type="ECO:0000256" key="1">
    <source>
        <dbReference type="SAM" id="Coils"/>
    </source>
</evidence>
<reference evidence="4" key="2">
    <citation type="submission" date="2015-05" db="EMBL/GenBank/DDBJ databases">
        <title>Complete genome sequence of Corynebacterium mustelae DSM 45274, isolated from various tissues of a male ferret with lethal sepsis.</title>
        <authorList>
            <person name="Ruckert C."/>
            <person name="Albersmeier A."/>
            <person name="Winkler A."/>
            <person name="Tauch A."/>
        </authorList>
    </citation>
    <scope>NUCLEOTIDE SEQUENCE [LARGE SCALE GENOMIC DNA]</scope>
    <source>
        <strain evidence="4">DSM 45274</strain>
    </source>
</reference>
<dbReference type="InterPro" id="IPR052366">
    <property type="entry name" value="GTP_Pyrophosphokinase"/>
</dbReference>
<dbReference type="SUPFAM" id="SSF81301">
    <property type="entry name" value="Nucleotidyltransferase"/>
    <property type="match status" value="1"/>
</dbReference>
<dbReference type="Proteomes" id="UP000035199">
    <property type="component" value="Chromosome"/>
</dbReference>
<keyword evidence="1" id="KW-0175">Coiled coil</keyword>
<evidence type="ECO:0000313" key="4">
    <source>
        <dbReference type="Proteomes" id="UP000035199"/>
    </source>
</evidence>
<evidence type="ECO:0000259" key="2">
    <source>
        <dbReference type="SMART" id="SM00954"/>
    </source>
</evidence>
<dbReference type="KEGG" id="cmv:CMUST_12325"/>
<name>A0A0G3H041_9CORY</name>
<accession>A0A0G3H041</accession>
<feature type="coiled-coil region" evidence="1">
    <location>
        <begin position="183"/>
        <end position="210"/>
    </location>
</feature>
<feature type="domain" description="RelA/SpoT" evidence="2">
    <location>
        <begin position="54"/>
        <end position="165"/>
    </location>
</feature>
<dbReference type="SMART" id="SM00954">
    <property type="entry name" value="RelA_SpoT"/>
    <property type="match status" value="1"/>
</dbReference>
<dbReference type="EMBL" id="CP011542">
    <property type="protein sequence ID" value="AKK06771.1"/>
    <property type="molecule type" value="Genomic_DNA"/>
</dbReference>
<evidence type="ECO:0000313" key="3">
    <source>
        <dbReference type="EMBL" id="AKK06771.1"/>
    </source>
</evidence>
<protein>
    <recommendedName>
        <fullName evidence="2">RelA/SpoT domain-containing protein</fullName>
    </recommendedName>
</protein>
<dbReference type="PATRIC" id="fig|571915.4.peg.2629"/>
<dbReference type="Pfam" id="PF04607">
    <property type="entry name" value="RelA_SpoT"/>
    <property type="match status" value="1"/>
</dbReference>